<dbReference type="InterPro" id="IPR035914">
    <property type="entry name" value="Sperma_CUB_dom_sf"/>
</dbReference>
<dbReference type="Gene3D" id="2.60.120.290">
    <property type="entry name" value="Spermadhesin, CUB domain"/>
    <property type="match status" value="1"/>
</dbReference>
<feature type="domain" description="Sushi" evidence="5">
    <location>
        <begin position="151"/>
        <end position="216"/>
    </location>
</feature>
<keyword evidence="7" id="KW-1185">Reference proteome</keyword>
<name>H2YRW4_CIOSA</name>
<evidence type="ECO:0008006" key="8">
    <source>
        <dbReference type="Google" id="ProtNLM"/>
    </source>
</evidence>
<dbReference type="CDD" id="cd00033">
    <property type="entry name" value="CCP"/>
    <property type="match status" value="1"/>
</dbReference>
<dbReference type="PANTHER" id="PTHR24255">
    <property type="entry name" value="COMPLEMENT COMPONENT 1, S SUBCOMPONENT-RELATED"/>
    <property type="match status" value="1"/>
</dbReference>
<dbReference type="Ensembl" id="ENSCSAVT00000008182.1">
    <property type="protein sequence ID" value="ENSCSAVP00000008074.1"/>
    <property type="gene ID" value="ENSCSAVG00000004813.1"/>
</dbReference>
<dbReference type="SUPFAM" id="SSF57535">
    <property type="entry name" value="Complement control module/SCR domain"/>
    <property type="match status" value="1"/>
</dbReference>
<dbReference type="Gene3D" id="2.10.70.10">
    <property type="entry name" value="Complement Module, domain 1"/>
    <property type="match status" value="1"/>
</dbReference>
<dbReference type="SMART" id="SM00042">
    <property type="entry name" value="CUB"/>
    <property type="match status" value="1"/>
</dbReference>
<protein>
    <recommendedName>
        <fullName evidence="8">Sushi domain-containing protein</fullName>
    </recommendedName>
</protein>
<evidence type="ECO:0000313" key="6">
    <source>
        <dbReference type="Ensembl" id="ENSCSAVP00000008074.1"/>
    </source>
</evidence>
<dbReference type="InterPro" id="IPR000436">
    <property type="entry name" value="Sushi_SCR_CCP_dom"/>
</dbReference>
<dbReference type="CDD" id="cd00041">
    <property type="entry name" value="CUB"/>
    <property type="match status" value="1"/>
</dbReference>
<comment type="caution">
    <text evidence="3">Lacks conserved residue(s) required for the propagation of feature annotation.</text>
</comment>
<keyword evidence="1" id="KW-0645">Protease</keyword>
<dbReference type="SUPFAM" id="SSF57196">
    <property type="entry name" value="EGF/Laminin"/>
    <property type="match status" value="1"/>
</dbReference>
<keyword evidence="3" id="KW-0768">Sushi</keyword>
<organism evidence="6 7">
    <name type="scientific">Ciona savignyi</name>
    <name type="common">Pacific transparent sea squirt</name>
    <dbReference type="NCBI Taxonomy" id="51511"/>
    <lineage>
        <taxon>Eukaryota</taxon>
        <taxon>Metazoa</taxon>
        <taxon>Chordata</taxon>
        <taxon>Tunicata</taxon>
        <taxon>Ascidiacea</taxon>
        <taxon>Phlebobranchia</taxon>
        <taxon>Cionidae</taxon>
        <taxon>Ciona</taxon>
    </lineage>
</organism>
<reference evidence="6" key="2">
    <citation type="submission" date="2025-08" db="UniProtKB">
        <authorList>
            <consortium name="Ensembl"/>
        </authorList>
    </citation>
    <scope>IDENTIFICATION</scope>
</reference>
<dbReference type="GeneTree" id="ENSGT00950000183084"/>
<dbReference type="InterPro" id="IPR000859">
    <property type="entry name" value="CUB_dom"/>
</dbReference>
<feature type="domain" description="CUB" evidence="4">
    <location>
        <begin position="30"/>
        <end position="149"/>
    </location>
</feature>
<keyword evidence="1" id="KW-0378">Hydrolase</keyword>
<accession>H2YRW4</accession>
<dbReference type="PANTHER" id="PTHR24255:SF38">
    <property type="entry name" value="MANNAN-BINDING LECTIN SERINE PROTEASE 1-LIKE"/>
    <property type="match status" value="1"/>
</dbReference>
<sequence length="217" mass="24189">MCDHYCNNYLGGYYCTCKPGYQLHSDGYSCSGKCSKVRMQQHEGTIRSPGFPHNYPRLTDCSWTVETDAGKRLHFQVNTNFHIEQHQSGFCAYDWIKITDSSGELGTFCGDGVPFNGSEIITTTNWFEVQLHTDYLVQKPGFSITYRTQEIRCKIPPPPMHGSILSPSITTAGPNFVPFGGLIRYDCGVGYRVIGSAKLLCLKDGSLSDDPPVCEVF</sequence>
<dbReference type="PROSITE" id="PS50923">
    <property type="entry name" value="SUSHI"/>
    <property type="match status" value="1"/>
</dbReference>
<keyword evidence="2 3" id="KW-1015">Disulfide bond</keyword>
<dbReference type="Pfam" id="PF00431">
    <property type="entry name" value="CUB"/>
    <property type="match status" value="1"/>
</dbReference>
<evidence type="ECO:0000313" key="7">
    <source>
        <dbReference type="Proteomes" id="UP000007875"/>
    </source>
</evidence>
<proteinExistence type="predicted"/>
<dbReference type="InParanoid" id="H2YRW4"/>
<evidence type="ECO:0000256" key="3">
    <source>
        <dbReference type="PROSITE-ProRule" id="PRU00302"/>
    </source>
</evidence>
<feature type="disulfide bond" evidence="3">
    <location>
        <begin position="187"/>
        <end position="214"/>
    </location>
</feature>
<evidence type="ECO:0000256" key="1">
    <source>
        <dbReference type="ARBA" id="ARBA00022825"/>
    </source>
</evidence>
<dbReference type="STRING" id="51511.ENSCSAVP00000008074"/>
<reference evidence="6" key="3">
    <citation type="submission" date="2025-09" db="UniProtKB">
        <authorList>
            <consortium name="Ensembl"/>
        </authorList>
    </citation>
    <scope>IDENTIFICATION</scope>
</reference>
<evidence type="ECO:0000256" key="2">
    <source>
        <dbReference type="ARBA" id="ARBA00023157"/>
    </source>
</evidence>
<dbReference type="FunFam" id="2.60.120.290:FF:000005">
    <property type="entry name" value="Procollagen C-endopeptidase enhancer 1"/>
    <property type="match status" value="1"/>
</dbReference>
<reference evidence="7" key="1">
    <citation type="submission" date="2003-08" db="EMBL/GenBank/DDBJ databases">
        <authorList>
            <person name="Birren B."/>
            <person name="Nusbaum C."/>
            <person name="Abebe A."/>
            <person name="Abouelleil A."/>
            <person name="Adekoya E."/>
            <person name="Ait-zahra M."/>
            <person name="Allen N."/>
            <person name="Allen T."/>
            <person name="An P."/>
            <person name="Anderson M."/>
            <person name="Anderson S."/>
            <person name="Arachchi H."/>
            <person name="Armbruster J."/>
            <person name="Bachantsang P."/>
            <person name="Baldwin J."/>
            <person name="Barry A."/>
            <person name="Bayul T."/>
            <person name="Blitshsteyn B."/>
            <person name="Bloom T."/>
            <person name="Blye J."/>
            <person name="Boguslavskiy L."/>
            <person name="Borowsky M."/>
            <person name="Boukhgalter B."/>
            <person name="Brunache A."/>
            <person name="Butler J."/>
            <person name="Calixte N."/>
            <person name="Calvo S."/>
            <person name="Camarata J."/>
            <person name="Campo K."/>
            <person name="Chang J."/>
            <person name="Cheshatsang Y."/>
            <person name="Citroen M."/>
            <person name="Collymore A."/>
            <person name="Considine T."/>
            <person name="Cook A."/>
            <person name="Cooke P."/>
            <person name="Corum B."/>
            <person name="Cuomo C."/>
            <person name="David R."/>
            <person name="Dawoe T."/>
            <person name="Degray S."/>
            <person name="Dodge S."/>
            <person name="Dooley K."/>
            <person name="Dorje P."/>
            <person name="Dorjee K."/>
            <person name="Dorris L."/>
            <person name="Duffey N."/>
            <person name="Dupes A."/>
            <person name="Elkins T."/>
            <person name="Engels R."/>
            <person name="Erickson J."/>
            <person name="Farina A."/>
            <person name="Faro S."/>
            <person name="Ferreira P."/>
            <person name="Fischer H."/>
            <person name="Fitzgerald M."/>
            <person name="Foley K."/>
            <person name="Gage D."/>
            <person name="Galagan J."/>
            <person name="Gearin G."/>
            <person name="Gnerre S."/>
            <person name="Gnirke A."/>
            <person name="Goyette A."/>
            <person name="Graham J."/>
            <person name="Grandbois E."/>
            <person name="Gyaltsen K."/>
            <person name="Hafez N."/>
            <person name="Hagopian D."/>
            <person name="Hagos B."/>
            <person name="Hall J."/>
            <person name="Hatcher B."/>
            <person name="Heller A."/>
            <person name="Higgins H."/>
            <person name="Honan T."/>
            <person name="Horn A."/>
            <person name="Houde N."/>
            <person name="Hughes L."/>
            <person name="Hulme W."/>
            <person name="Husby E."/>
            <person name="Iliev I."/>
            <person name="Jaffe D."/>
            <person name="Jones C."/>
            <person name="Kamal M."/>
            <person name="Kamat A."/>
            <person name="Kamvysselis M."/>
            <person name="Karlsson E."/>
            <person name="Kells C."/>
            <person name="Kieu A."/>
            <person name="Kisner P."/>
            <person name="Kodira C."/>
            <person name="Kulbokas E."/>
            <person name="Labutti K."/>
            <person name="Lama D."/>
            <person name="Landers T."/>
            <person name="Leger J."/>
            <person name="Levine S."/>
            <person name="Lewis D."/>
            <person name="Lewis T."/>
            <person name="Lindblad-toh K."/>
            <person name="Liu X."/>
            <person name="Lokyitsang T."/>
            <person name="Lokyitsang Y."/>
            <person name="Lucien O."/>
            <person name="Lui A."/>
            <person name="Ma L.J."/>
            <person name="Mabbitt R."/>
            <person name="Macdonald J."/>
            <person name="Maclean C."/>
            <person name="Major J."/>
            <person name="Manning J."/>
            <person name="Marabella R."/>
            <person name="Maru K."/>
            <person name="Matthews C."/>
            <person name="Mauceli E."/>
            <person name="Mccarthy M."/>
            <person name="Mcdonough S."/>
            <person name="Mcghee T."/>
            <person name="Meldrim J."/>
            <person name="Meneus L."/>
            <person name="Mesirov J."/>
            <person name="Mihalev A."/>
            <person name="Mihova T."/>
            <person name="Mikkelsen T."/>
            <person name="Mlenga V."/>
            <person name="Moru K."/>
            <person name="Mozes J."/>
            <person name="Mulrain L."/>
            <person name="Munson G."/>
            <person name="Naylor J."/>
            <person name="Newes C."/>
            <person name="Nguyen C."/>
            <person name="Nguyen N."/>
            <person name="Nguyen T."/>
            <person name="Nicol R."/>
            <person name="Nielsen C."/>
            <person name="Nizzari M."/>
            <person name="Norbu C."/>
            <person name="Norbu N."/>
            <person name="O'donnell P."/>
            <person name="Okoawo O."/>
            <person name="O'leary S."/>
            <person name="Omotosho B."/>
            <person name="O'neill K."/>
            <person name="Osman S."/>
            <person name="Parker S."/>
            <person name="Perrin D."/>
            <person name="Phunkhang P."/>
            <person name="Piqani B."/>
            <person name="Purcell S."/>
            <person name="Rachupka T."/>
            <person name="Ramasamy U."/>
            <person name="Rameau R."/>
            <person name="Ray V."/>
            <person name="Raymond C."/>
            <person name="Retta R."/>
            <person name="Richardson S."/>
            <person name="Rise C."/>
            <person name="Rodriguez J."/>
            <person name="Rogers J."/>
            <person name="Rogov P."/>
            <person name="Rutman M."/>
            <person name="Schupbach R."/>
            <person name="Seaman C."/>
            <person name="Settipalli S."/>
            <person name="Sharpe T."/>
            <person name="Sheridan J."/>
            <person name="Sherpa N."/>
            <person name="Shi J."/>
            <person name="Smirnov S."/>
            <person name="Smith C."/>
            <person name="Sougnez C."/>
            <person name="Spencer B."/>
            <person name="Stalker J."/>
            <person name="Stange-thomann N."/>
            <person name="Stavropoulos S."/>
            <person name="Stetson K."/>
            <person name="Stone C."/>
            <person name="Stone S."/>
            <person name="Stubbs M."/>
            <person name="Talamas J."/>
            <person name="Tchuinga P."/>
            <person name="Tenzing P."/>
            <person name="Tesfaye S."/>
            <person name="Theodore J."/>
            <person name="Thoulutsang Y."/>
            <person name="Topham K."/>
            <person name="Towey S."/>
            <person name="Tsamla T."/>
            <person name="Tsomo N."/>
            <person name="Vallee D."/>
            <person name="Vassiliev H."/>
            <person name="Venkataraman V."/>
            <person name="Vinson J."/>
            <person name="Vo A."/>
            <person name="Wade C."/>
            <person name="Wang S."/>
            <person name="Wangchuk T."/>
            <person name="Wangdi T."/>
            <person name="Whittaker C."/>
            <person name="Wilkinson J."/>
            <person name="Wu Y."/>
            <person name="Wyman D."/>
            <person name="Yadav S."/>
            <person name="Yang S."/>
            <person name="Yang X."/>
            <person name="Yeager S."/>
            <person name="Yee E."/>
            <person name="Young G."/>
            <person name="Zainoun J."/>
            <person name="Zembeck L."/>
            <person name="Zimmer A."/>
            <person name="Zody M."/>
            <person name="Lander E."/>
        </authorList>
    </citation>
    <scope>NUCLEOTIDE SEQUENCE [LARGE SCALE GENOMIC DNA]</scope>
</reference>
<dbReference type="PROSITE" id="PS01180">
    <property type="entry name" value="CUB"/>
    <property type="match status" value="1"/>
</dbReference>
<dbReference type="OMA" id="CIFLMSK"/>
<dbReference type="AlphaFoldDB" id="H2YRW4"/>
<dbReference type="SUPFAM" id="SSF49854">
    <property type="entry name" value="Spermadhesin, CUB domain"/>
    <property type="match status" value="1"/>
</dbReference>
<dbReference type="InterPro" id="IPR035976">
    <property type="entry name" value="Sushi/SCR/CCP_sf"/>
</dbReference>
<dbReference type="Gene3D" id="2.10.25.10">
    <property type="entry name" value="Laminin"/>
    <property type="match status" value="1"/>
</dbReference>
<dbReference type="GO" id="GO:0004252">
    <property type="term" value="F:serine-type endopeptidase activity"/>
    <property type="evidence" value="ECO:0007669"/>
    <property type="project" value="TreeGrafter"/>
</dbReference>
<keyword evidence="1" id="KW-0720">Serine protease</keyword>
<dbReference type="Pfam" id="PF00084">
    <property type="entry name" value="Sushi"/>
    <property type="match status" value="1"/>
</dbReference>
<dbReference type="eggNOG" id="KOG3627">
    <property type="taxonomic scope" value="Eukaryota"/>
</dbReference>
<evidence type="ECO:0000259" key="4">
    <source>
        <dbReference type="PROSITE" id="PS01180"/>
    </source>
</evidence>
<evidence type="ECO:0000259" key="5">
    <source>
        <dbReference type="PROSITE" id="PS50923"/>
    </source>
</evidence>
<dbReference type="SMART" id="SM00032">
    <property type="entry name" value="CCP"/>
    <property type="match status" value="1"/>
</dbReference>
<dbReference type="GO" id="GO:0005615">
    <property type="term" value="C:extracellular space"/>
    <property type="evidence" value="ECO:0007669"/>
    <property type="project" value="TreeGrafter"/>
</dbReference>
<dbReference type="HOGENOM" id="CLU_1271914_0_0_1"/>
<dbReference type="Proteomes" id="UP000007875">
    <property type="component" value="Unassembled WGS sequence"/>
</dbReference>